<dbReference type="PANTHER" id="PTHR46112:SF3">
    <property type="entry name" value="AMINOPEPTIDASE YPDF"/>
    <property type="match status" value="1"/>
</dbReference>
<name>A0A1M6N4Q8_9BRAD</name>
<evidence type="ECO:0000313" key="4">
    <source>
        <dbReference type="Proteomes" id="UP000189935"/>
    </source>
</evidence>
<dbReference type="InterPro" id="IPR050659">
    <property type="entry name" value="Peptidase_M24B"/>
</dbReference>
<dbReference type="PANTHER" id="PTHR46112">
    <property type="entry name" value="AMINOPEPTIDASE"/>
    <property type="match status" value="1"/>
</dbReference>
<dbReference type="InterPro" id="IPR000587">
    <property type="entry name" value="Creatinase_N"/>
</dbReference>
<dbReference type="InterPro" id="IPR029149">
    <property type="entry name" value="Creatin/AminoP/Spt16_N"/>
</dbReference>
<protein>
    <submittedName>
        <fullName evidence="3">Xaa-Pro aminopeptidase</fullName>
    </submittedName>
</protein>
<organism evidence="3 4">
    <name type="scientific">Bradyrhizobium lablabi</name>
    <dbReference type="NCBI Taxonomy" id="722472"/>
    <lineage>
        <taxon>Bacteria</taxon>
        <taxon>Pseudomonadati</taxon>
        <taxon>Pseudomonadota</taxon>
        <taxon>Alphaproteobacteria</taxon>
        <taxon>Hyphomicrobiales</taxon>
        <taxon>Nitrobacteraceae</taxon>
        <taxon>Bradyrhizobium</taxon>
    </lineage>
</organism>
<dbReference type="SUPFAM" id="SSF55920">
    <property type="entry name" value="Creatinase/aminopeptidase"/>
    <property type="match status" value="1"/>
</dbReference>
<dbReference type="Gene3D" id="3.90.230.10">
    <property type="entry name" value="Creatinase/methionine aminopeptidase superfamily"/>
    <property type="match status" value="1"/>
</dbReference>
<feature type="domain" description="Peptidase M24" evidence="1">
    <location>
        <begin position="166"/>
        <end position="344"/>
    </location>
</feature>
<keyword evidence="3" id="KW-0645">Protease</keyword>
<dbReference type="EMBL" id="LT670844">
    <property type="protein sequence ID" value="SHJ90695.1"/>
    <property type="molecule type" value="Genomic_DNA"/>
</dbReference>
<dbReference type="GO" id="GO:0004177">
    <property type="term" value="F:aminopeptidase activity"/>
    <property type="evidence" value="ECO:0007669"/>
    <property type="project" value="UniProtKB-KW"/>
</dbReference>
<gene>
    <name evidence="3" type="ORF">SAMN05444159_1862</name>
</gene>
<accession>A0A1M6N4Q8</accession>
<proteinExistence type="predicted"/>
<keyword evidence="3" id="KW-0031">Aminopeptidase</keyword>
<dbReference type="Gene3D" id="3.40.350.10">
    <property type="entry name" value="Creatinase/prolidase N-terminal domain"/>
    <property type="match status" value="1"/>
</dbReference>
<dbReference type="SUPFAM" id="SSF53092">
    <property type="entry name" value="Creatinase/prolidase N-terminal domain"/>
    <property type="match status" value="1"/>
</dbReference>
<dbReference type="Pfam" id="PF01321">
    <property type="entry name" value="Creatinase_N"/>
    <property type="match status" value="1"/>
</dbReference>
<feature type="domain" description="Creatinase N-terminal" evidence="2">
    <location>
        <begin position="12"/>
        <end position="155"/>
    </location>
</feature>
<dbReference type="CDD" id="cd01066">
    <property type="entry name" value="APP_MetAP"/>
    <property type="match status" value="1"/>
</dbReference>
<evidence type="ECO:0000259" key="1">
    <source>
        <dbReference type="Pfam" id="PF00557"/>
    </source>
</evidence>
<dbReference type="InterPro" id="IPR036005">
    <property type="entry name" value="Creatinase/aminopeptidase-like"/>
</dbReference>
<dbReference type="InterPro" id="IPR000994">
    <property type="entry name" value="Pept_M24"/>
</dbReference>
<dbReference type="Pfam" id="PF00557">
    <property type="entry name" value="Peptidase_M24"/>
    <property type="match status" value="1"/>
</dbReference>
<dbReference type="Proteomes" id="UP000189935">
    <property type="component" value="Chromosome I"/>
</dbReference>
<dbReference type="AlphaFoldDB" id="A0A1M6N4Q8"/>
<sequence length="376" mass="41706">MPNHGRSVLANIDRLNAFMDRNGLAAVAVRTGVNFTYLSGMAMPGTLARHLDIASTVRGFMVLWPRHGAPVIVLDAFAEKLARRESWIAQVEVYQAYEKSLYSRVAELIADAGLAAARIGFEQDGLSAAHWEEIQCALPRLEMFNCSRMMDEVRWIKTTGEIAQQKSAADLLDDVLVEIFPTIRDGETEREVHARMVAACMRRGAAYVHGILNSSSNDVMYGGESDVAFRTGDFVRNDYVAYFDGCPGHQSRLAILGPPSAEQMRGYELTLEIHRKTIDRCQAGVTAGEIYAFAVAEFRKKGIDYTASLVGHGMGPWFHQQEPVLRRGSAIVLEKGMILAVEPQRLHWHLQDLVLIGDGAPQLLSDKFAIDQPFVI</sequence>
<evidence type="ECO:0000259" key="2">
    <source>
        <dbReference type="Pfam" id="PF01321"/>
    </source>
</evidence>
<reference evidence="3 4" key="1">
    <citation type="submission" date="2016-11" db="EMBL/GenBank/DDBJ databases">
        <authorList>
            <person name="Jaros S."/>
            <person name="Januszkiewicz K."/>
            <person name="Wedrychowicz H."/>
        </authorList>
    </citation>
    <scope>NUCLEOTIDE SEQUENCE [LARGE SCALE GENOMIC DNA]</scope>
    <source>
        <strain evidence="3 4">GAS499</strain>
    </source>
</reference>
<evidence type="ECO:0000313" key="3">
    <source>
        <dbReference type="EMBL" id="SHJ90695.1"/>
    </source>
</evidence>
<dbReference type="OrthoDB" id="9806388at2"/>
<dbReference type="RefSeq" id="WP_079537898.1">
    <property type="nucleotide sequence ID" value="NZ_LT670844.1"/>
</dbReference>
<keyword evidence="3" id="KW-0378">Hydrolase</keyword>